<proteinExistence type="predicted"/>
<sequence length="98" mass="10541">MPVTPTGLRTAPDSQPTAQPSSATPTAAAARAEVLITTQQVLFGAAVAQGTRRAPLVSRIGAVLRRMAADANTPRRPHPPKYYGYIEEARMAREMDRL</sequence>
<evidence type="ECO:0000313" key="2">
    <source>
        <dbReference type="EMBL" id="ORA16579.1"/>
    </source>
</evidence>
<evidence type="ECO:0000313" key="3">
    <source>
        <dbReference type="Proteomes" id="UP000192707"/>
    </source>
</evidence>
<name>A0A1W9ZK22_MYCAI</name>
<dbReference type="EMBL" id="MVHG01000017">
    <property type="protein sequence ID" value="ORA16579.1"/>
    <property type="molecule type" value="Genomic_DNA"/>
</dbReference>
<dbReference type="AlphaFoldDB" id="A0A1W9ZK22"/>
<evidence type="ECO:0000256" key="1">
    <source>
        <dbReference type="SAM" id="MobiDB-lite"/>
    </source>
</evidence>
<dbReference type="Proteomes" id="UP000192707">
    <property type="component" value="Unassembled WGS sequence"/>
</dbReference>
<dbReference type="RefSeq" id="WP_083064373.1">
    <property type="nucleotide sequence ID" value="NZ_MVHG01000017.1"/>
</dbReference>
<feature type="compositionally biased region" description="Low complexity" evidence="1">
    <location>
        <begin position="14"/>
        <end position="27"/>
    </location>
</feature>
<feature type="region of interest" description="Disordered" evidence="1">
    <location>
        <begin position="1"/>
        <end position="27"/>
    </location>
</feature>
<organism evidence="2 3">
    <name type="scientific">Mycobacterium arosiense ATCC BAA-1401 = DSM 45069</name>
    <dbReference type="NCBI Taxonomy" id="1265311"/>
    <lineage>
        <taxon>Bacteria</taxon>
        <taxon>Bacillati</taxon>
        <taxon>Actinomycetota</taxon>
        <taxon>Actinomycetes</taxon>
        <taxon>Mycobacteriales</taxon>
        <taxon>Mycobacteriaceae</taxon>
        <taxon>Mycobacterium</taxon>
        <taxon>Mycobacterium avium complex (MAC)</taxon>
    </lineage>
</organism>
<comment type="caution">
    <text evidence="2">The sequence shown here is derived from an EMBL/GenBank/DDBJ whole genome shotgun (WGS) entry which is preliminary data.</text>
</comment>
<gene>
    <name evidence="2" type="ORF">BST14_10165</name>
</gene>
<dbReference type="OrthoDB" id="4637442at2"/>
<protein>
    <submittedName>
        <fullName evidence="2">Uncharacterized protein</fullName>
    </submittedName>
</protein>
<keyword evidence="3" id="KW-1185">Reference proteome</keyword>
<reference evidence="2 3" key="1">
    <citation type="submission" date="2016-12" db="EMBL/GenBank/DDBJ databases">
        <title>The new phylogeny of genus Mycobacterium.</title>
        <authorList>
            <person name="Tortoli E."/>
            <person name="Trovato A."/>
            <person name="Cirillo D.M."/>
        </authorList>
    </citation>
    <scope>NUCLEOTIDE SEQUENCE [LARGE SCALE GENOMIC DNA]</scope>
    <source>
        <strain evidence="2 3">DSM 45069</strain>
    </source>
</reference>
<accession>A0A1W9ZK22</accession>